<dbReference type="GO" id="GO:0006352">
    <property type="term" value="P:DNA-templated transcription initiation"/>
    <property type="evidence" value="ECO:0007669"/>
    <property type="project" value="InterPro"/>
</dbReference>
<feature type="domain" description="RNA polymerase sigma factor 70 region 4 type 2" evidence="7">
    <location>
        <begin position="118"/>
        <end position="170"/>
    </location>
</feature>
<evidence type="ECO:0000256" key="2">
    <source>
        <dbReference type="ARBA" id="ARBA00023015"/>
    </source>
</evidence>
<evidence type="ECO:0000259" key="6">
    <source>
        <dbReference type="Pfam" id="PF04542"/>
    </source>
</evidence>
<dbReference type="Gene3D" id="1.10.10.10">
    <property type="entry name" value="Winged helix-like DNA-binding domain superfamily/Winged helix DNA-binding domain"/>
    <property type="match status" value="1"/>
</dbReference>
<dbReference type="GO" id="GO:0016987">
    <property type="term" value="F:sigma factor activity"/>
    <property type="evidence" value="ECO:0007669"/>
    <property type="project" value="UniProtKB-KW"/>
</dbReference>
<dbReference type="InterPro" id="IPR013325">
    <property type="entry name" value="RNA_pol_sigma_r2"/>
</dbReference>
<comment type="similarity">
    <text evidence="1">Belongs to the sigma-70 factor family. ECF subfamily.</text>
</comment>
<dbReference type="Proteomes" id="UP000286288">
    <property type="component" value="Unassembled WGS sequence"/>
</dbReference>
<proteinExistence type="inferred from homology"/>
<gene>
    <name evidence="8" type="ORF">DW084_02820</name>
</gene>
<evidence type="ECO:0000313" key="8">
    <source>
        <dbReference type="EMBL" id="RHK07632.1"/>
    </source>
</evidence>
<organism evidence="8 9">
    <name type="scientific">Enterococcus casseliflavus</name>
    <name type="common">Enterococcus flavescens</name>
    <dbReference type="NCBI Taxonomy" id="37734"/>
    <lineage>
        <taxon>Bacteria</taxon>
        <taxon>Bacillati</taxon>
        <taxon>Bacillota</taxon>
        <taxon>Bacilli</taxon>
        <taxon>Lactobacillales</taxon>
        <taxon>Enterococcaceae</taxon>
        <taxon>Enterococcus</taxon>
    </lineage>
</organism>
<comment type="caution">
    <text evidence="8">The sequence shown here is derived from an EMBL/GenBank/DDBJ whole genome shotgun (WGS) entry which is preliminary data.</text>
</comment>
<dbReference type="SUPFAM" id="SSF88659">
    <property type="entry name" value="Sigma3 and sigma4 domains of RNA polymerase sigma factors"/>
    <property type="match status" value="1"/>
</dbReference>
<protein>
    <submittedName>
        <fullName evidence="8">RNA polymerase</fullName>
    </submittedName>
</protein>
<keyword evidence="4" id="KW-0238">DNA-binding</keyword>
<dbReference type="Pfam" id="PF08281">
    <property type="entry name" value="Sigma70_r4_2"/>
    <property type="match status" value="1"/>
</dbReference>
<dbReference type="InterPro" id="IPR013249">
    <property type="entry name" value="RNA_pol_sigma70_r4_t2"/>
</dbReference>
<keyword evidence="5" id="KW-0804">Transcription</keyword>
<feature type="domain" description="RNA polymerase sigma-70 region 2" evidence="6">
    <location>
        <begin position="47"/>
        <end position="95"/>
    </location>
</feature>
<reference evidence="8 9" key="1">
    <citation type="submission" date="2018-08" db="EMBL/GenBank/DDBJ databases">
        <title>A genome reference for cultivated species of the human gut microbiota.</title>
        <authorList>
            <person name="Zou Y."/>
            <person name="Xue W."/>
            <person name="Luo G."/>
        </authorList>
    </citation>
    <scope>NUCLEOTIDE SEQUENCE [LARGE SCALE GENOMIC DNA]</scope>
    <source>
        <strain evidence="8 9">AF48-16</strain>
    </source>
</reference>
<sequence length="179" mass="21269">MKKVQDEEIIERIKKKDYAGLEELLAVYGDSMLRTIHSVLSQPHEVSERQDVANEVFYEVWQKIAAYQPERSRLITWLLLISRSRAIDHKRKLNKRSLEEKPVDEQELAIEESPLTKENFLCFIEDLEALDQRIFLLYYFYQESPETIAEQTDLNVSAIYNRLSRGRKRLKERMTIDGF</sequence>
<dbReference type="AlphaFoldDB" id="A0A415EWD7"/>
<dbReference type="SUPFAM" id="SSF88946">
    <property type="entry name" value="Sigma2 domain of RNA polymerase sigma factors"/>
    <property type="match status" value="1"/>
</dbReference>
<name>A0A415EWD7_ENTCA</name>
<accession>A0A415EWD7</accession>
<evidence type="ECO:0000313" key="9">
    <source>
        <dbReference type="Proteomes" id="UP000286288"/>
    </source>
</evidence>
<dbReference type="InterPro" id="IPR014284">
    <property type="entry name" value="RNA_pol_sigma-70_dom"/>
</dbReference>
<dbReference type="GO" id="GO:0003677">
    <property type="term" value="F:DNA binding"/>
    <property type="evidence" value="ECO:0007669"/>
    <property type="project" value="UniProtKB-KW"/>
</dbReference>
<dbReference type="NCBIfam" id="TIGR02937">
    <property type="entry name" value="sigma70-ECF"/>
    <property type="match status" value="1"/>
</dbReference>
<evidence type="ECO:0000256" key="4">
    <source>
        <dbReference type="ARBA" id="ARBA00023125"/>
    </source>
</evidence>
<dbReference type="PANTHER" id="PTHR43133:SF8">
    <property type="entry name" value="RNA POLYMERASE SIGMA FACTOR HI_1459-RELATED"/>
    <property type="match status" value="1"/>
</dbReference>
<dbReference type="Pfam" id="PF04542">
    <property type="entry name" value="Sigma70_r2"/>
    <property type="match status" value="1"/>
</dbReference>
<dbReference type="RefSeq" id="WP_151195237.1">
    <property type="nucleotide sequence ID" value="NZ_CAXOEX010000004.1"/>
</dbReference>
<dbReference type="PANTHER" id="PTHR43133">
    <property type="entry name" value="RNA POLYMERASE ECF-TYPE SIGMA FACTO"/>
    <property type="match status" value="1"/>
</dbReference>
<evidence type="ECO:0000256" key="1">
    <source>
        <dbReference type="ARBA" id="ARBA00010641"/>
    </source>
</evidence>
<dbReference type="EMBL" id="QRMZ01000003">
    <property type="protein sequence ID" value="RHK07632.1"/>
    <property type="molecule type" value="Genomic_DNA"/>
</dbReference>
<evidence type="ECO:0000256" key="5">
    <source>
        <dbReference type="ARBA" id="ARBA00023163"/>
    </source>
</evidence>
<dbReference type="InterPro" id="IPR007627">
    <property type="entry name" value="RNA_pol_sigma70_r2"/>
</dbReference>
<dbReference type="InterPro" id="IPR013324">
    <property type="entry name" value="RNA_pol_sigma_r3/r4-like"/>
</dbReference>
<keyword evidence="3" id="KW-0731">Sigma factor</keyword>
<keyword evidence="2" id="KW-0805">Transcription regulation</keyword>
<dbReference type="InterPro" id="IPR036388">
    <property type="entry name" value="WH-like_DNA-bd_sf"/>
</dbReference>
<evidence type="ECO:0000259" key="7">
    <source>
        <dbReference type="Pfam" id="PF08281"/>
    </source>
</evidence>
<dbReference type="InterPro" id="IPR039425">
    <property type="entry name" value="RNA_pol_sigma-70-like"/>
</dbReference>
<dbReference type="Gene3D" id="1.10.1740.10">
    <property type="match status" value="1"/>
</dbReference>
<evidence type="ECO:0000256" key="3">
    <source>
        <dbReference type="ARBA" id="ARBA00023082"/>
    </source>
</evidence>